<dbReference type="PIRSF" id="PIRSF002849">
    <property type="entry name" value="AAA_ATPase_chaperone_MoxR_prd"/>
    <property type="match status" value="1"/>
</dbReference>
<dbReference type="InterPro" id="IPR011703">
    <property type="entry name" value="ATPase_AAA-3"/>
</dbReference>
<dbReference type="CDD" id="cd00009">
    <property type="entry name" value="AAA"/>
    <property type="match status" value="1"/>
</dbReference>
<name>A0A512MDK0_9BACT</name>
<proteinExistence type="predicted"/>
<dbReference type="GO" id="GO:0016887">
    <property type="term" value="F:ATP hydrolysis activity"/>
    <property type="evidence" value="ECO:0007669"/>
    <property type="project" value="InterPro"/>
</dbReference>
<dbReference type="Pfam" id="PF17863">
    <property type="entry name" value="AAA_lid_2"/>
    <property type="match status" value="1"/>
</dbReference>
<dbReference type="PANTHER" id="PTHR42759">
    <property type="entry name" value="MOXR FAMILY PROTEIN"/>
    <property type="match status" value="1"/>
</dbReference>
<dbReference type="RefSeq" id="WP_146853108.1">
    <property type="nucleotide sequence ID" value="NZ_BKAG01000036.1"/>
</dbReference>
<dbReference type="SUPFAM" id="SSF52540">
    <property type="entry name" value="P-loop containing nucleoside triphosphate hydrolases"/>
    <property type="match status" value="1"/>
</dbReference>
<organism evidence="2 3">
    <name type="scientific">Brevifollis gellanilyticus</name>
    <dbReference type="NCBI Taxonomy" id="748831"/>
    <lineage>
        <taxon>Bacteria</taxon>
        <taxon>Pseudomonadati</taxon>
        <taxon>Verrucomicrobiota</taxon>
        <taxon>Verrucomicrobiia</taxon>
        <taxon>Verrucomicrobiales</taxon>
        <taxon>Verrucomicrobiaceae</taxon>
    </lineage>
</organism>
<evidence type="ECO:0000313" key="2">
    <source>
        <dbReference type="EMBL" id="GEP44810.1"/>
    </source>
</evidence>
<dbReference type="SMART" id="SM00382">
    <property type="entry name" value="AAA"/>
    <property type="match status" value="1"/>
</dbReference>
<dbReference type="AlphaFoldDB" id="A0A512MDK0"/>
<dbReference type="InterPro" id="IPR027417">
    <property type="entry name" value="P-loop_NTPase"/>
</dbReference>
<accession>A0A512MDK0</accession>
<keyword evidence="3" id="KW-1185">Reference proteome</keyword>
<dbReference type="GO" id="GO:0005524">
    <property type="term" value="F:ATP binding"/>
    <property type="evidence" value="ECO:0007669"/>
    <property type="project" value="InterPro"/>
</dbReference>
<evidence type="ECO:0000259" key="1">
    <source>
        <dbReference type="SMART" id="SM00382"/>
    </source>
</evidence>
<dbReference type="Proteomes" id="UP000321577">
    <property type="component" value="Unassembled WGS sequence"/>
</dbReference>
<gene>
    <name evidence="2" type="ORF">BGE01nite_41010</name>
</gene>
<dbReference type="InterPro" id="IPR041628">
    <property type="entry name" value="ChlI/MoxR_AAA_lid"/>
</dbReference>
<evidence type="ECO:0000313" key="3">
    <source>
        <dbReference type="Proteomes" id="UP000321577"/>
    </source>
</evidence>
<dbReference type="EMBL" id="BKAG01000036">
    <property type="protein sequence ID" value="GEP44810.1"/>
    <property type="molecule type" value="Genomic_DNA"/>
</dbReference>
<dbReference type="Gene3D" id="3.40.50.300">
    <property type="entry name" value="P-loop containing nucleotide triphosphate hydrolases"/>
    <property type="match status" value="1"/>
</dbReference>
<reference evidence="2 3" key="1">
    <citation type="submission" date="2019-07" db="EMBL/GenBank/DDBJ databases">
        <title>Whole genome shotgun sequence of Brevifollis gellanilyticus NBRC 108608.</title>
        <authorList>
            <person name="Hosoyama A."/>
            <person name="Uohara A."/>
            <person name="Ohji S."/>
            <person name="Ichikawa N."/>
        </authorList>
    </citation>
    <scope>NUCLEOTIDE SEQUENCE [LARGE SCALE GENOMIC DNA]</scope>
    <source>
        <strain evidence="2 3">NBRC 108608</strain>
    </source>
</reference>
<dbReference type="PANTHER" id="PTHR42759:SF1">
    <property type="entry name" value="MAGNESIUM-CHELATASE SUBUNIT CHLD"/>
    <property type="match status" value="1"/>
</dbReference>
<dbReference type="OrthoDB" id="9808397at2"/>
<dbReference type="InterPro" id="IPR003593">
    <property type="entry name" value="AAA+_ATPase"/>
</dbReference>
<dbReference type="InterPro" id="IPR050764">
    <property type="entry name" value="CbbQ/NirQ/NorQ/GpvN"/>
</dbReference>
<comment type="caution">
    <text evidence="2">The sequence shown here is derived from an EMBL/GenBank/DDBJ whole genome shotgun (WGS) entry which is preliminary data.</text>
</comment>
<sequence>MSTFRPLFGQLKTELQKAIVGYDQLLTDVLVAVFAGGHVLLEGVPGLGKTFLVRTLSQVIGLEPGRVQCTPDLMPADILGTHIVNENEHGRRVMFFEKGPVFKNLLLVDEINRATPKTQAALLEVMQERAVTTGGERHILPDPFFVLATQNPMEMEGTYPLPEAQLDRFMFKIRVPFPDLDSLVEISRRTTGFTEPKLSSIISGADLTRMQKELAELPVADPVAHYASRLVLATHPEQPGALPEVQRFVSYGSSPRGLQSLIRGARVLAAVNGATAVSTDDIRAIAHVALRHRIILNFEGEAQNVKIDDVITKLLDQVKTPAQQAG</sequence>
<protein>
    <submittedName>
        <fullName evidence="2">ATPase</fullName>
    </submittedName>
</protein>
<dbReference type="Gene3D" id="1.10.8.80">
    <property type="entry name" value="Magnesium chelatase subunit I, C-Terminal domain"/>
    <property type="match status" value="1"/>
</dbReference>
<feature type="domain" description="AAA+ ATPase" evidence="1">
    <location>
        <begin position="35"/>
        <end position="179"/>
    </location>
</feature>
<dbReference type="Pfam" id="PF07726">
    <property type="entry name" value="AAA_3"/>
    <property type="match status" value="1"/>
</dbReference>